<accession>A0A4Y2CE76</accession>
<gene>
    <name evidence="2" type="ORF">AVEN_40807_1</name>
</gene>
<evidence type="ECO:0000313" key="2">
    <source>
        <dbReference type="EMBL" id="GBM02732.1"/>
    </source>
</evidence>
<sequence>MHFLAGGYCLRLLLWCHPKTVVYKETDDNLALEGSHKVPSLTNELWVNLKLMLNTVDNVQMHKSRIPNEVFVKLPEVSLPEFNGNIDNSTLNETQNLFHLRSVLKGDAKLVETQEDTFNSLMKGKHNRLLCRNQNVSQNIKSAPNADMTPTLQTGETPPLSHPVTPDLSTSAVGGELTLHTLSSTNKIKNTVLLSTAVVWVYSPRRSSYVESCKNLNTNQILNRQARRIQAIPSATKRFSRVACIARFHGD</sequence>
<evidence type="ECO:0000256" key="1">
    <source>
        <dbReference type="SAM" id="MobiDB-lite"/>
    </source>
</evidence>
<keyword evidence="3" id="KW-1185">Reference proteome</keyword>
<reference evidence="2 3" key="1">
    <citation type="journal article" date="2019" name="Sci. Rep.">
        <title>Orb-weaving spider Araneus ventricosus genome elucidates the spidroin gene catalogue.</title>
        <authorList>
            <person name="Kono N."/>
            <person name="Nakamura H."/>
            <person name="Ohtoshi R."/>
            <person name="Moran D.A.P."/>
            <person name="Shinohara A."/>
            <person name="Yoshida Y."/>
            <person name="Fujiwara M."/>
            <person name="Mori M."/>
            <person name="Tomita M."/>
            <person name="Arakawa K."/>
        </authorList>
    </citation>
    <scope>NUCLEOTIDE SEQUENCE [LARGE SCALE GENOMIC DNA]</scope>
</reference>
<feature type="region of interest" description="Disordered" evidence="1">
    <location>
        <begin position="140"/>
        <end position="163"/>
    </location>
</feature>
<dbReference type="EMBL" id="BGPR01000183">
    <property type="protein sequence ID" value="GBM02732.1"/>
    <property type="molecule type" value="Genomic_DNA"/>
</dbReference>
<protein>
    <submittedName>
        <fullName evidence="2">Uncharacterized protein</fullName>
    </submittedName>
</protein>
<evidence type="ECO:0000313" key="3">
    <source>
        <dbReference type="Proteomes" id="UP000499080"/>
    </source>
</evidence>
<dbReference type="AlphaFoldDB" id="A0A4Y2CE76"/>
<dbReference type="OrthoDB" id="5989194at2759"/>
<proteinExistence type="predicted"/>
<dbReference type="Proteomes" id="UP000499080">
    <property type="component" value="Unassembled WGS sequence"/>
</dbReference>
<organism evidence="2 3">
    <name type="scientific">Araneus ventricosus</name>
    <name type="common">Orbweaver spider</name>
    <name type="synonym">Epeira ventricosa</name>
    <dbReference type="NCBI Taxonomy" id="182803"/>
    <lineage>
        <taxon>Eukaryota</taxon>
        <taxon>Metazoa</taxon>
        <taxon>Ecdysozoa</taxon>
        <taxon>Arthropoda</taxon>
        <taxon>Chelicerata</taxon>
        <taxon>Arachnida</taxon>
        <taxon>Araneae</taxon>
        <taxon>Araneomorphae</taxon>
        <taxon>Entelegynae</taxon>
        <taxon>Araneoidea</taxon>
        <taxon>Araneidae</taxon>
        <taxon>Araneus</taxon>
    </lineage>
</organism>
<name>A0A4Y2CE76_ARAVE</name>
<feature type="compositionally biased region" description="Polar residues" evidence="1">
    <location>
        <begin position="140"/>
        <end position="156"/>
    </location>
</feature>
<comment type="caution">
    <text evidence="2">The sequence shown here is derived from an EMBL/GenBank/DDBJ whole genome shotgun (WGS) entry which is preliminary data.</text>
</comment>